<evidence type="ECO:0000259" key="8">
    <source>
        <dbReference type="PROSITE" id="PS51100"/>
    </source>
</evidence>
<organism evidence="9 10">
    <name type="scientific">Lactobacillus selangorensis</name>
    <dbReference type="NCBI Taxonomy" id="81857"/>
    <lineage>
        <taxon>Bacteria</taxon>
        <taxon>Bacillati</taxon>
        <taxon>Bacillota</taxon>
        <taxon>Bacilli</taxon>
        <taxon>Lactobacillales</taxon>
        <taxon>Lactobacillaceae</taxon>
        <taxon>Lactobacillus</taxon>
    </lineage>
</organism>
<keyword evidence="4" id="KW-0808">Transferase</keyword>
<evidence type="ECO:0000256" key="1">
    <source>
        <dbReference type="ARBA" id="ARBA00022448"/>
    </source>
</evidence>
<protein>
    <recommendedName>
        <fullName evidence="8">PTS EIIB type-3 domain-containing protein</fullName>
    </recommendedName>
</protein>
<dbReference type="GO" id="GO:0016301">
    <property type="term" value="F:kinase activity"/>
    <property type="evidence" value="ECO:0007669"/>
    <property type="project" value="UniProtKB-KW"/>
</dbReference>
<dbReference type="GO" id="GO:0009401">
    <property type="term" value="P:phosphoenolpyruvate-dependent sugar phosphotransferase system"/>
    <property type="evidence" value="ECO:0007669"/>
    <property type="project" value="UniProtKB-KW"/>
</dbReference>
<dbReference type="InterPro" id="IPR051819">
    <property type="entry name" value="PTS_sugar-specific_EIIB"/>
</dbReference>
<dbReference type="InterPro" id="IPR036095">
    <property type="entry name" value="PTS_EIIB-like_sf"/>
</dbReference>
<evidence type="ECO:0000313" key="9">
    <source>
        <dbReference type="EMBL" id="KRN27432.1"/>
    </source>
</evidence>
<dbReference type="InterPro" id="IPR003501">
    <property type="entry name" value="PTS_EIIB_2/3"/>
</dbReference>
<dbReference type="Gene3D" id="3.40.50.2300">
    <property type="match status" value="1"/>
</dbReference>
<dbReference type="Proteomes" id="UP000051751">
    <property type="component" value="Unassembled WGS sequence"/>
</dbReference>
<evidence type="ECO:0000256" key="4">
    <source>
        <dbReference type="ARBA" id="ARBA00022679"/>
    </source>
</evidence>
<accession>A0A0R2FFW2</accession>
<feature type="modified residue" description="Phosphocysteine; by EIIA" evidence="7">
    <location>
        <position position="15"/>
    </location>
</feature>
<keyword evidence="3" id="KW-0762">Sugar transport</keyword>
<dbReference type="AlphaFoldDB" id="A0A0R2FFW2"/>
<dbReference type="SUPFAM" id="SSF52794">
    <property type="entry name" value="PTS system IIB component-like"/>
    <property type="match status" value="1"/>
</dbReference>
<dbReference type="PATRIC" id="fig|81857.3.peg.2134"/>
<keyword evidence="6" id="KW-0418">Kinase</keyword>
<name>A0A0R2FFW2_9LACO</name>
<dbReference type="InterPro" id="IPR013012">
    <property type="entry name" value="PTS_EIIB_3"/>
</dbReference>
<dbReference type="CDD" id="cd05564">
    <property type="entry name" value="PTS_IIB_chitobiose_lichenan"/>
    <property type="match status" value="1"/>
</dbReference>
<dbReference type="EMBL" id="JQAT01000008">
    <property type="protein sequence ID" value="KRN27432.1"/>
    <property type="molecule type" value="Genomic_DNA"/>
</dbReference>
<keyword evidence="1" id="KW-0813">Transport</keyword>
<dbReference type="PROSITE" id="PS51100">
    <property type="entry name" value="PTS_EIIB_TYPE_3"/>
    <property type="match status" value="1"/>
</dbReference>
<evidence type="ECO:0000256" key="7">
    <source>
        <dbReference type="PROSITE-ProRule" id="PRU00423"/>
    </source>
</evidence>
<evidence type="ECO:0000256" key="6">
    <source>
        <dbReference type="ARBA" id="ARBA00022777"/>
    </source>
</evidence>
<sequence>MGERIVAKKTIMLVCAAGMSTSLLVSKMQKAAEADGVDADIFATAASEADAEFAQKDVDVLLLGPQVRFMESQFKKKADGKFPVEVIDMRAYGTMDGEKVLQQALKLSDAAAN</sequence>
<proteinExistence type="predicted"/>
<evidence type="ECO:0000313" key="10">
    <source>
        <dbReference type="Proteomes" id="UP000051751"/>
    </source>
</evidence>
<dbReference type="PANTHER" id="PTHR34581:SF2">
    <property type="entry name" value="PTS SYSTEM N,N'-DIACETYLCHITOBIOSE-SPECIFIC EIIB COMPONENT"/>
    <property type="match status" value="1"/>
</dbReference>
<comment type="caution">
    <text evidence="9">The sequence shown here is derived from an EMBL/GenBank/DDBJ whole genome shotgun (WGS) entry which is preliminary data.</text>
</comment>
<keyword evidence="2" id="KW-0597">Phosphoprotein</keyword>
<keyword evidence="5" id="KW-0598">Phosphotransferase system</keyword>
<gene>
    <name evidence="9" type="ORF">IV38_GL002084</name>
</gene>
<feature type="domain" description="PTS EIIB type-3" evidence="8">
    <location>
        <begin position="8"/>
        <end position="113"/>
    </location>
</feature>
<dbReference type="GO" id="GO:0008982">
    <property type="term" value="F:protein-N(PI)-phosphohistidine-sugar phosphotransferase activity"/>
    <property type="evidence" value="ECO:0007669"/>
    <property type="project" value="InterPro"/>
</dbReference>
<evidence type="ECO:0000256" key="3">
    <source>
        <dbReference type="ARBA" id="ARBA00022597"/>
    </source>
</evidence>
<evidence type="ECO:0000256" key="2">
    <source>
        <dbReference type="ARBA" id="ARBA00022553"/>
    </source>
</evidence>
<reference evidence="9 10" key="1">
    <citation type="journal article" date="2015" name="Genome Announc.">
        <title>Expanding the biotechnology potential of lactobacilli through comparative genomics of 213 strains and associated genera.</title>
        <authorList>
            <person name="Sun Z."/>
            <person name="Harris H.M."/>
            <person name="McCann A."/>
            <person name="Guo C."/>
            <person name="Argimon S."/>
            <person name="Zhang W."/>
            <person name="Yang X."/>
            <person name="Jeffery I.B."/>
            <person name="Cooney J.C."/>
            <person name="Kagawa T.F."/>
            <person name="Liu W."/>
            <person name="Song Y."/>
            <person name="Salvetti E."/>
            <person name="Wrobel A."/>
            <person name="Rasinkangas P."/>
            <person name="Parkhill J."/>
            <person name="Rea M.C."/>
            <person name="O'Sullivan O."/>
            <person name="Ritari J."/>
            <person name="Douillard F.P."/>
            <person name="Paul Ross R."/>
            <person name="Yang R."/>
            <person name="Briner A.E."/>
            <person name="Felis G.E."/>
            <person name="de Vos W.M."/>
            <person name="Barrangou R."/>
            <person name="Klaenhammer T.R."/>
            <person name="Caufield P.W."/>
            <person name="Cui Y."/>
            <person name="Zhang H."/>
            <person name="O'Toole P.W."/>
        </authorList>
    </citation>
    <scope>NUCLEOTIDE SEQUENCE [LARGE SCALE GENOMIC DNA]</scope>
    <source>
        <strain evidence="9 10">ATCC BAA-66</strain>
    </source>
</reference>
<dbReference type="PANTHER" id="PTHR34581">
    <property type="entry name" value="PTS SYSTEM N,N'-DIACETYLCHITOBIOSE-SPECIFIC EIIB COMPONENT"/>
    <property type="match status" value="1"/>
</dbReference>
<dbReference type="Pfam" id="PF02302">
    <property type="entry name" value="PTS_IIB"/>
    <property type="match status" value="1"/>
</dbReference>
<evidence type="ECO:0000256" key="5">
    <source>
        <dbReference type="ARBA" id="ARBA00022683"/>
    </source>
</evidence>